<proteinExistence type="predicted"/>
<dbReference type="GO" id="GO:0003723">
    <property type="term" value="F:RNA binding"/>
    <property type="evidence" value="ECO:0007669"/>
    <property type="project" value="InterPro"/>
</dbReference>
<protein>
    <recommendedName>
        <fullName evidence="1">PORR domain-containing protein</fullName>
    </recommendedName>
</protein>
<dbReference type="AlphaFoldDB" id="A0A484LE60"/>
<organism evidence="2 3">
    <name type="scientific">Cuscuta campestris</name>
    <dbReference type="NCBI Taxonomy" id="132261"/>
    <lineage>
        <taxon>Eukaryota</taxon>
        <taxon>Viridiplantae</taxon>
        <taxon>Streptophyta</taxon>
        <taxon>Embryophyta</taxon>
        <taxon>Tracheophyta</taxon>
        <taxon>Spermatophyta</taxon>
        <taxon>Magnoliopsida</taxon>
        <taxon>eudicotyledons</taxon>
        <taxon>Gunneridae</taxon>
        <taxon>Pentapetalae</taxon>
        <taxon>asterids</taxon>
        <taxon>lamiids</taxon>
        <taxon>Solanales</taxon>
        <taxon>Convolvulaceae</taxon>
        <taxon>Cuscuteae</taxon>
        <taxon>Cuscuta</taxon>
        <taxon>Cuscuta subgen. Grammica</taxon>
        <taxon>Cuscuta sect. Cleistogrammica</taxon>
    </lineage>
</organism>
<name>A0A484LE60_9ASTE</name>
<keyword evidence="3" id="KW-1185">Reference proteome</keyword>
<evidence type="ECO:0000313" key="2">
    <source>
        <dbReference type="EMBL" id="VFQ74795.1"/>
    </source>
</evidence>
<evidence type="ECO:0000313" key="3">
    <source>
        <dbReference type="Proteomes" id="UP000595140"/>
    </source>
</evidence>
<feature type="domain" description="PORR" evidence="1">
    <location>
        <begin position="66"/>
        <end position="400"/>
    </location>
</feature>
<dbReference type="OrthoDB" id="689415at2759"/>
<dbReference type="EMBL" id="OOIL02001371">
    <property type="protein sequence ID" value="VFQ74795.1"/>
    <property type="molecule type" value="Genomic_DNA"/>
</dbReference>
<evidence type="ECO:0000259" key="1">
    <source>
        <dbReference type="Pfam" id="PF11955"/>
    </source>
</evidence>
<dbReference type="Pfam" id="PF11955">
    <property type="entry name" value="PORR"/>
    <property type="match status" value="1"/>
</dbReference>
<dbReference type="PANTHER" id="PTHR31476:SF2">
    <property type="entry name" value="UBIQUITIN CARBOXYL-TERMINAL HYDROLASE FAMILY PROTEIN"/>
    <property type="match status" value="1"/>
</dbReference>
<accession>A0A484LE60</accession>
<gene>
    <name evidence="2" type="ORF">CCAM_LOCUS16571</name>
</gene>
<sequence>MMLRLPETPQLLPNTSRRFTSPIRRCKDSLFFRSVATPRAAKERKVCILRTTSFVCASSLGRVKPVRDRSLDRHIVKSNKVRFVQKLKTLLLSTPKHFLPIKALHKFRAYLAPSNPSSIPRMIHRYPTVFELFTIPTPPVPSLCVRLTQAAAALAVKEFELKSNMAVIAAAKLQKLLMLSSHRRLLLSKLGHLCPDLGLPVDFCSRLCNQFPDRFKVVETSYGRALELVSWDSNLARSLPSHEVGSDSLGMIVDRPLKFEHLRLRKGLNLKSSHKDYLIKFSKLPHVCPYESSNVGDLDFPCESVEAEKRACAVVREVLAMTVEKRAPIDHLTLFRKDFGLPNKLRAMLDRHPELFYVSLKGLRHSVFLVEGYDDGGELKEKDELLVINDKLMELVREGEAFAKGNANFCDSIEEIDDELDVRYDGLDDLFDPGWV</sequence>
<dbReference type="InterPro" id="IPR021099">
    <property type="entry name" value="PORR_domain"/>
</dbReference>
<reference evidence="2 3" key="1">
    <citation type="submission" date="2018-04" db="EMBL/GenBank/DDBJ databases">
        <authorList>
            <person name="Vogel A."/>
        </authorList>
    </citation>
    <scope>NUCLEOTIDE SEQUENCE [LARGE SCALE GENOMIC DNA]</scope>
</reference>
<dbReference type="Proteomes" id="UP000595140">
    <property type="component" value="Unassembled WGS sequence"/>
</dbReference>
<dbReference type="PANTHER" id="PTHR31476">
    <property type="entry name" value="PROTEIN WHAT'S THIS FACTOR 1 HOMOLOG, CHLOROPLASTIC"/>
    <property type="match status" value="1"/>
</dbReference>
<dbReference type="InterPro" id="IPR045040">
    <property type="entry name" value="PORR_fam"/>
</dbReference>